<dbReference type="EMBL" id="FR687359">
    <property type="protein sequence ID" value="CBW76023.1"/>
    <property type="molecule type" value="Genomic_DNA"/>
</dbReference>
<accession>E5ALK2</accession>
<name>E5ALK2_MYCRK</name>
<evidence type="ECO:0000313" key="1">
    <source>
        <dbReference type="EMBL" id="CBW76023.1"/>
    </source>
</evidence>
<dbReference type="STRING" id="882378.RBRH_02042"/>
<evidence type="ECO:0000313" key="2">
    <source>
        <dbReference type="Proteomes" id="UP000007437"/>
    </source>
</evidence>
<protein>
    <submittedName>
        <fullName evidence="1">Uncharacterized protein</fullName>
    </submittedName>
</protein>
<organism evidence="1 2">
    <name type="scientific">Mycetohabitans rhizoxinica (strain DSM 19002 / CIP 109453 / HKI 454)</name>
    <name type="common">Paraburkholderia rhizoxinica</name>
    <dbReference type="NCBI Taxonomy" id="882378"/>
    <lineage>
        <taxon>Bacteria</taxon>
        <taxon>Pseudomonadati</taxon>
        <taxon>Pseudomonadota</taxon>
        <taxon>Betaproteobacteria</taxon>
        <taxon>Burkholderiales</taxon>
        <taxon>Burkholderiaceae</taxon>
        <taxon>Mycetohabitans</taxon>
    </lineage>
</organism>
<dbReference type="KEGG" id="brh:RBRH_02042"/>
<reference evidence="1 2" key="1">
    <citation type="journal article" date="2011" name="J. Bacteriol.">
        <title>Complete genome sequence of Burkholderia rhizoxinica, an endosymbiont of Rhizopus microsporus.</title>
        <authorList>
            <person name="Lackner G."/>
            <person name="Moebius N."/>
            <person name="Partida-Martinez L."/>
            <person name="Hertweck C."/>
        </authorList>
    </citation>
    <scope>NUCLEOTIDE SEQUENCE [LARGE SCALE GENOMIC DNA]</scope>
    <source>
        <strain evidence="2">DSM 19002 / CIP 109453 / HKI 454</strain>
    </source>
</reference>
<dbReference type="Proteomes" id="UP000007437">
    <property type="component" value="Chromosome"/>
</dbReference>
<proteinExistence type="predicted"/>
<dbReference type="Pfam" id="PF19265">
    <property type="entry name" value="DUF5908"/>
    <property type="match status" value="1"/>
</dbReference>
<dbReference type="InterPro" id="IPR045459">
    <property type="entry name" value="DUF5908"/>
</dbReference>
<dbReference type="AlphaFoldDB" id="E5ALK2"/>
<dbReference type="HOGENOM" id="CLU_2913654_0_0_4"/>
<gene>
    <name evidence="1" type="ordered locus">RBRH_02042</name>
</gene>
<sequence length="61" mass="6862">MGGSTGMTIEIRELVIEARVVSESPAPCHPTTTLPMLSEQEWVEQVARRALELLNEQREQL</sequence>